<comment type="caution">
    <text evidence="2">The sequence shown here is derived from an EMBL/GenBank/DDBJ whole genome shotgun (WGS) entry which is preliminary data.</text>
</comment>
<proteinExistence type="predicted"/>
<feature type="chain" id="PRO_5012174597" evidence="1">
    <location>
        <begin position="21"/>
        <end position="115"/>
    </location>
</feature>
<sequence>MKTMFVWSALLMFAVGFSQGIAPKHEVVDNLVKSTYYHDNGQIAQQGYYKNGKVHGQWVSYDAAGNKVAMGTYNEGEKTGKWFFWNQNSLSEVDYSASRVAKVKSWKQDAVVVRN</sequence>
<dbReference type="OrthoDB" id="1467310at2"/>
<reference evidence="2 3" key="1">
    <citation type="submission" date="2017-07" db="EMBL/GenBank/DDBJ databases">
        <title>Flavobacterium cyanobacteriorum sp. nov., isolated from cyanobacterial aggregates in a eutrophic lake.</title>
        <authorList>
            <person name="Cai H."/>
        </authorList>
    </citation>
    <scope>NUCLEOTIDE SEQUENCE [LARGE SCALE GENOMIC DNA]</scope>
    <source>
        <strain evidence="2 3">TH167</strain>
    </source>
</reference>
<feature type="signal peptide" evidence="1">
    <location>
        <begin position="1"/>
        <end position="20"/>
    </location>
</feature>
<dbReference type="Proteomes" id="UP000216035">
    <property type="component" value="Unassembled WGS sequence"/>
</dbReference>
<accession>A0A256A3A6</accession>
<gene>
    <name evidence="2" type="ORF">CHX27_02550</name>
</gene>
<keyword evidence="1" id="KW-0732">Signal</keyword>
<dbReference type="SUPFAM" id="SSF82185">
    <property type="entry name" value="Histone H3 K4-specific methyltransferase SET7/9 N-terminal domain"/>
    <property type="match status" value="1"/>
</dbReference>
<evidence type="ECO:0000313" key="3">
    <source>
        <dbReference type="Proteomes" id="UP000216035"/>
    </source>
</evidence>
<dbReference type="AlphaFoldDB" id="A0A256A3A6"/>
<keyword evidence="3" id="KW-1185">Reference proteome</keyword>
<dbReference type="RefSeq" id="WP_094485198.1">
    <property type="nucleotide sequence ID" value="NZ_NOXX01000134.1"/>
</dbReference>
<protein>
    <submittedName>
        <fullName evidence="2">Membrane-binding protein</fullName>
    </submittedName>
</protein>
<evidence type="ECO:0000313" key="2">
    <source>
        <dbReference type="EMBL" id="OYQ48193.1"/>
    </source>
</evidence>
<organism evidence="2 3">
    <name type="scientific">Flavobacterium aurantiibacter</name>
    <dbReference type="NCBI Taxonomy" id="2023067"/>
    <lineage>
        <taxon>Bacteria</taxon>
        <taxon>Pseudomonadati</taxon>
        <taxon>Bacteroidota</taxon>
        <taxon>Flavobacteriia</taxon>
        <taxon>Flavobacteriales</taxon>
        <taxon>Flavobacteriaceae</taxon>
        <taxon>Flavobacterium</taxon>
    </lineage>
</organism>
<dbReference type="Gene3D" id="2.20.110.10">
    <property type="entry name" value="Histone H3 K4-specific methyltransferase SET7/9 N-terminal domain"/>
    <property type="match status" value="1"/>
</dbReference>
<dbReference type="EMBL" id="NOXX01000134">
    <property type="protein sequence ID" value="OYQ48193.1"/>
    <property type="molecule type" value="Genomic_DNA"/>
</dbReference>
<evidence type="ECO:0000256" key="1">
    <source>
        <dbReference type="SAM" id="SignalP"/>
    </source>
</evidence>
<name>A0A256A3A6_9FLAO</name>